<protein>
    <submittedName>
        <fullName evidence="3">Uncharacterized protein</fullName>
    </submittedName>
</protein>
<accession>A0A7K1T1X1</accession>
<dbReference type="AlphaFoldDB" id="A0A7K1T1X1"/>
<dbReference type="EMBL" id="WPIK01000059">
    <property type="protein sequence ID" value="MVN23555.1"/>
    <property type="molecule type" value="Genomic_DNA"/>
</dbReference>
<dbReference type="Proteomes" id="UP000462014">
    <property type="component" value="Unassembled WGS sequence"/>
</dbReference>
<keyword evidence="1" id="KW-1133">Transmembrane helix</keyword>
<feature type="transmembrane region" description="Helical" evidence="1">
    <location>
        <begin position="6"/>
        <end position="24"/>
    </location>
</feature>
<evidence type="ECO:0000313" key="2">
    <source>
        <dbReference type="EMBL" id="MVN23467.1"/>
    </source>
</evidence>
<keyword evidence="1" id="KW-0472">Membrane</keyword>
<proteinExistence type="predicted"/>
<evidence type="ECO:0000313" key="3">
    <source>
        <dbReference type="EMBL" id="MVN23555.1"/>
    </source>
</evidence>
<dbReference type="EMBL" id="WPIK01000028">
    <property type="protein sequence ID" value="MVN23467.1"/>
    <property type="molecule type" value="Genomic_DNA"/>
</dbReference>
<evidence type="ECO:0000256" key="1">
    <source>
        <dbReference type="SAM" id="Phobius"/>
    </source>
</evidence>
<gene>
    <name evidence="2" type="ORF">GO621_18240</name>
    <name evidence="3" type="ORF">GO621_18705</name>
</gene>
<organism evidence="3 4">
    <name type="scientific">Mucilaginibacter arboris</name>
    <dbReference type="NCBI Taxonomy" id="2682090"/>
    <lineage>
        <taxon>Bacteria</taxon>
        <taxon>Pseudomonadati</taxon>
        <taxon>Bacteroidota</taxon>
        <taxon>Sphingobacteriia</taxon>
        <taxon>Sphingobacteriales</taxon>
        <taxon>Sphingobacteriaceae</taxon>
        <taxon>Mucilaginibacter</taxon>
    </lineage>
</organism>
<sequence length="139" mass="16281">METLTTITSLFLLVGLALSPIFILRRLDKLKVKYKFIAYLTTGIVTTVFITLVFAWLTDVSDKMLLTHYGYNIDGMNEIEFYRQVFPENMERVKSLEKSVMGIGWPIKATMTYVIYFPYFLTVYLISYIIQKNKKKNYA</sequence>
<dbReference type="RefSeq" id="WP_157569730.1">
    <property type="nucleotide sequence ID" value="NZ_WPIK01000028.1"/>
</dbReference>
<evidence type="ECO:0000313" key="4">
    <source>
        <dbReference type="Proteomes" id="UP000462014"/>
    </source>
</evidence>
<name>A0A7K1T1X1_9SPHI</name>
<keyword evidence="4" id="KW-1185">Reference proteome</keyword>
<reference evidence="3 4" key="1">
    <citation type="submission" date="2019-12" db="EMBL/GenBank/DDBJ databases">
        <title>Mucilaginibacter sp. HMF7410 genome sequencing and assembly.</title>
        <authorList>
            <person name="Kang H."/>
            <person name="Cha I."/>
            <person name="Kim H."/>
            <person name="Joh K."/>
        </authorList>
    </citation>
    <scope>NUCLEOTIDE SEQUENCE [LARGE SCALE GENOMIC DNA]</scope>
    <source>
        <strain evidence="3 4">HMF7410</strain>
    </source>
</reference>
<feature type="transmembrane region" description="Helical" evidence="1">
    <location>
        <begin position="111"/>
        <end position="130"/>
    </location>
</feature>
<comment type="caution">
    <text evidence="3">The sequence shown here is derived from an EMBL/GenBank/DDBJ whole genome shotgun (WGS) entry which is preliminary data.</text>
</comment>
<keyword evidence="1" id="KW-0812">Transmembrane</keyword>
<feature type="transmembrane region" description="Helical" evidence="1">
    <location>
        <begin position="36"/>
        <end position="57"/>
    </location>
</feature>